<organism evidence="1 2">
    <name type="scientific">Lentibacillus populi</name>
    <dbReference type="NCBI Taxonomy" id="1827502"/>
    <lineage>
        <taxon>Bacteria</taxon>
        <taxon>Bacillati</taxon>
        <taxon>Bacillota</taxon>
        <taxon>Bacilli</taxon>
        <taxon>Bacillales</taxon>
        <taxon>Bacillaceae</taxon>
        <taxon>Lentibacillus</taxon>
    </lineage>
</organism>
<dbReference type="AlphaFoldDB" id="A0A9W5TY50"/>
<keyword evidence="2" id="KW-1185">Reference proteome</keyword>
<evidence type="ECO:0000313" key="1">
    <source>
        <dbReference type="EMBL" id="GGB41424.1"/>
    </source>
</evidence>
<dbReference type="RefSeq" id="WP_155554552.1">
    <property type="nucleotide sequence ID" value="NZ_BMJD01000012.1"/>
</dbReference>
<sequence>MNLQELKKHTRALHQANNAGIQLMWSQEMVLDHQVFLSIVENYQLDTTTQFTGEGYRISFRMNGMLYHTFANQLEYEHLFESKSHKKMTS</sequence>
<protein>
    <submittedName>
        <fullName evidence="1">Uncharacterized protein</fullName>
    </submittedName>
</protein>
<reference evidence="1" key="1">
    <citation type="journal article" date="2014" name="Int. J. Syst. Evol. Microbiol.">
        <title>Complete genome sequence of Corynebacterium casei LMG S-19264T (=DSM 44701T), isolated from a smear-ripened cheese.</title>
        <authorList>
            <consortium name="US DOE Joint Genome Institute (JGI-PGF)"/>
            <person name="Walter F."/>
            <person name="Albersmeier A."/>
            <person name="Kalinowski J."/>
            <person name="Ruckert C."/>
        </authorList>
    </citation>
    <scope>NUCLEOTIDE SEQUENCE</scope>
    <source>
        <strain evidence="1">CGMCC 1.15454</strain>
    </source>
</reference>
<reference evidence="1" key="2">
    <citation type="submission" date="2020-09" db="EMBL/GenBank/DDBJ databases">
        <authorList>
            <person name="Sun Q."/>
            <person name="Zhou Y."/>
        </authorList>
    </citation>
    <scope>NUCLEOTIDE SEQUENCE</scope>
    <source>
        <strain evidence="1">CGMCC 1.15454</strain>
    </source>
</reference>
<dbReference type="EMBL" id="BMJD01000012">
    <property type="protein sequence ID" value="GGB41424.1"/>
    <property type="molecule type" value="Genomic_DNA"/>
</dbReference>
<comment type="caution">
    <text evidence="1">The sequence shown here is derived from an EMBL/GenBank/DDBJ whole genome shotgun (WGS) entry which is preliminary data.</text>
</comment>
<accession>A0A9W5TY50</accession>
<gene>
    <name evidence="1" type="ORF">GCM10011409_18690</name>
</gene>
<proteinExistence type="predicted"/>
<evidence type="ECO:0000313" key="2">
    <source>
        <dbReference type="Proteomes" id="UP000621492"/>
    </source>
</evidence>
<dbReference type="Proteomes" id="UP000621492">
    <property type="component" value="Unassembled WGS sequence"/>
</dbReference>
<name>A0A9W5TY50_9BACI</name>